<feature type="coiled-coil region" evidence="1">
    <location>
        <begin position="104"/>
        <end position="131"/>
    </location>
</feature>
<proteinExistence type="predicted"/>
<dbReference type="CDD" id="cd14688">
    <property type="entry name" value="bZIP_YAP"/>
    <property type="match status" value="1"/>
</dbReference>
<gene>
    <name evidence="2" type="ORF">PHMEG_0008191</name>
</gene>
<keyword evidence="3" id="KW-1185">Reference proteome</keyword>
<keyword evidence="1" id="KW-0175">Coiled coil</keyword>
<comment type="caution">
    <text evidence="2">The sequence shown here is derived from an EMBL/GenBank/DDBJ whole genome shotgun (WGS) entry which is preliminary data.</text>
</comment>
<name>A0A225WL24_9STRA</name>
<dbReference type="OrthoDB" id="101076at2759"/>
<accession>A0A225WL24</accession>
<reference evidence="3" key="1">
    <citation type="submission" date="2017-03" db="EMBL/GenBank/DDBJ databases">
        <title>Phytopthora megakarya and P. palmivora, two closely related causual agents of cacao black pod achieved similar genome size and gene model numbers by different mechanisms.</title>
        <authorList>
            <person name="Ali S."/>
            <person name="Shao J."/>
            <person name="Larry D.J."/>
            <person name="Kronmiller B."/>
            <person name="Shen D."/>
            <person name="Strem M.D."/>
            <person name="Melnick R.L."/>
            <person name="Guiltinan M.J."/>
            <person name="Tyler B.M."/>
            <person name="Meinhardt L.W."/>
            <person name="Bailey B.A."/>
        </authorList>
    </citation>
    <scope>NUCLEOTIDE SEQUENCE [LARGE SCALE GENOMIC DNA]</scope>
    <source>
        <strain evidence="3">zdho120</strain>
    </source>
</reference>
<protein>
    <submittedName>
        <fullName evidence="2">Bzip transcription factor</fullName>
    </submittedName>
</protein>
<evidence type="ECO:0000313" key="2">
    <source>
        <dbReference type="EMBL" id="OWZ17819.1"/>
    </source>
</evidence>
<sequence length="560" mass="64211">MNRYPFPTKPISGLNLPRPYTGEVPMSFQVSVSPYDASRKRVSDALLSLTDGRRVRMKLEENHPSPTKLKEINRIKRAEAAKIRRREQCRANQARYRDKQRNAQFLLENSVEQLQAELDNLKRRYRDLSSRERSNQSPWSIVAEVFRLLESSFRSPYLVMRTHTETRQSLAVLERALAHNVAMGELQGVDALMEQLRLYSQYFGSPKLKLQRVESVAPGVMTATAKLSLTVTEFTLQHVFPHLAESTDRSQLCQRLVGQRLECNSSLTFLFDEDSGRVVRLETSFDLVQPLLGVLGNIKDVSDLKSTIGMHVIPDELLQIDKRTTRKRLGIGRREQCRINQIRYRERQRFIQFQLEDTVNRLRKEVAYLKGVVRPELKCKYSPWAIVAEVVRQVEGRFSLWRKVAVMDSTNDIELQTFLEECFSPVVAMGEFTGVVAVIEQLHHYAQNFGNPKFMLQRIESITPGIMKATANLQATVTELSLSKVFLNVPLGTRLDCDGHLATPHKRLLGQRLSCSCTTTFHFDDSGRVERLEVNLDLVNPLLQMFGNIEDVMSTMTYCS</sequence>
<dbReference type="AlphaFoldDB" id="A0A225WL24"/>
<dbReference type="Proteomes" id="UP000198211">
    <property type="component" value="Unassembled WGS sequence"/>
</dbReference>
<evidence type="ECO:0000256" key="1">
    <source>
        <dbReference type="SAM" id="Coils"/>
    </source>
</evidence>
<organism evidence="2 3">
    <name type="scientific">Phytophthora megakarya</name>
    <dbReference type="NCBI Taxonomy" id="4795"/>
    <lineage>
        <taxon>Eukaryota</taxon>
        <taxon>Sar</taxon>
        <taxon>Stramenopiles</taxon>
        <taxon>Oomycota</taxon>
        <taxon>Peronosporomycetes</taxon>
        <taxon>Peronosporales</taxon>
        <taxon>Peronosporaceae</taxon>
        <taxon>Phytophthora</taxon>
    </lineage>
</organism>
<dbReference type="EMBL" id="NBNE01000687">
    <property type="protein sequence ID" value="OWZ17819.1"/>
    <property type="molecule type" value="Genomic_DNA"/>
</dbReference>
<evidence type="ECO:0000313" key="3">
    <source>
        <dbReference type="Proteomes" id="UP000198211"/>
    </source>
</evidence>